<dbReference type="InterPro" id="IPR030386">
    <property type="entry name" value="G_GB1_RHD3_dom"/>
</dbReference>
<feature type="domain" description="GB1/RHD3-type G" evidence="14">
    <location>
        <begin position="60"/>
        <end position="305"/>
    </location>
</feature>
<evidence type="ECO:0000256" key="3">
    <source>
        <dbReference type="ARBA" id="ARBA00022741"/>
    </source>
</evidence>
<evidence type="ECO:0000256" key="13">
    <source>
        <dbReference type="SAM" id="Phobius"/>
    </source>
</evidence>
<evidence type="ECO:0000256" key="5">
    <source>
        <dbReference type="ARBA" id="ARBA00022824"/>
    </source>
</evidence>
<dbReference type="Proteomes" id="UP000275408">
    <property type="component" value="Unassembled WGS sequence"/>
</dbReference>
<evidence type="ECO:0000256" key="12">
    <source>
        <dbReference type="SAM" id="MobiDB-lite"/>
    </source>
</evidence>
<keyword evidence="6" id="KW-0460">Magnesium</keyword>
<dbReference type="EMBL" id="RCHS01000797">
    <property type="protein sequence ID" value="RMX56774.1"/>
    <property type="molecule type" value="Genomic_DNA"/>
</dbReference>
<keyword evidence="16" id="KW-1185">Reference proteome</keyword>
<reference evidence="15 16" key="1">
    <citation type="journal article" date="2018" name="Sci. Rep.">
        <title>Comparative analysis of the Pocillopora damicornis genome highlights role of immune system in coral evolution.</title>
        <authorList>
            <person name="Cunning R."/>
            <person name="Bay R.A."/>
            <person name="Gillette P."/>
            <person name="Baker A.C."/>
            <person name="Traylor-Knowles N."/>
        </authorList>
    </citation>
    <scope>NUCLEOTIDE SEQUENCE [LARGE SCALE GENOMIC DNA]</scope>
    <source>
        <strain evidence="15">RSMAS</strain>
        <tissue evidence="15">Whole animal</tissue>
    </source>
</reference>
<dbReference type="OMA" id="GFIHNIW"/>
<accession>A0A3M6UT74</accession>
<dbReference type="OrthoDB" id="7788754at2759"/>
<evidence type="ECO:0000256" key="8">
    <source>
        <dbReference type="ARBA" id="ARBA00023134"/>
    </source>
</evidence>
<evidence type="ECO:0000313" key="16">
    <source>
        <dbReference type="Proteomes" id="UP000275408"/>
    </source>
</evidence>
<evidence type="ECO:0000256" key="2">
    <source>
        <dbReference type="ARBA" id="ARBA00022692"/>
    </source>
</evidence>
<dbReference type="InterPro" id="IPR027417">
    <property type="entry name" value="P-loop_NTPase"/>
</dbReference>
<keyword evidence="9 13" id="KW-0472">Membrane</keyword>
<dbReference type="GO" id="GO:0005789">
    <property type="term" value="C:endoplasmic reticulum membrane"/>
    <property type="evidence" value="ECO:0007669"/>
    <property type="project" value="UniProtKB-SubCell"/>
</dbReference>
<comment type="catalytic activity">
    <reaction evidence="10">
        <text>GTP + H2O = GDP + phosphate + H(+)</text>
        <dbReference type="Rhea" id="RHEA:19669"/>
        <dbReference type="ChEBI" id="CHEBI:15377"/>
        <dbReference type="ChEBI" id="CHEBI:15378"/>
        <dbReference type="ChEBI" id="CHEBI:37565"/>
        <dbReference type="ChEBI" id="CHEBI:43474"/>
        <dbReference type="ChEBI" id="CHEBI:58189"/>
    </reaction>
    <physiologicalReaction direction="left-to-right" evidence="10">
        <dbReference type="Rhea" id="RHEA:19670"/>
    </physiologicalReaction>
</comment>
<comment type="subcellular location">
    <subcellularLocation>
        <location evidence="1">Endoplasmic reticulum membrane</location>
        <topology evidence="1">Multi-pass membrane protein</topology>
    </subcellularLocation>
</comment>
<keyword evidence="8" id="KW-0342">GTP-binding</keyword>
<proteinExistence type="inferred from homology"/>
<dbReference type="CDD" id="cd01851">
    <property type="entry name" value="GBP"/>
    <property type="match status" value="1"/>
</dbReference>
<evidence type="ECO:0000256" key="11">
    <source>
        <dbReference type="PROSITE-ProRule" id="PRU01052"/>
    </source>
</evidence>
<dbReference type="GO" id="GO:0003924">
    <property type="term" value="F:GTPase activity"/>
    <property type="evidence" value="ECO:0007669"/>
    <property type="project" value="InterPro"/>
</dbReference>
<keyword evidence="2 13" id="KW-0812">Transmembrane</keyword>
<feature type="region of interest" description="Disordered" evidence="12">
    <location>
        <begin position="1"/>
        <end position="25"/>
    </location>
</feature>
<feature type="compositionally biased region" description="Polar residues" evidence="12">
    <location>
        <begin position="1"/>
        <end position="17"/>
    </location>
</feature>
<organism evidence="15 16">
    <name type="scientific">Pocillopora damicornis</name>
    <name type="common">Cauliflower coral</name>
    <name type="synonym">Millepora damicornis</name>
    <dbReference type="NCBI Taxonomy" id="46731"/>
    <lineage>
        <taxon>Eukaryota</taxon>
        <taxon>Metazoa</taxon>
        <taxon>Cnidaria</taxon>
        <taxon>Anthozoa</taxon>
        <taxon>Hexacorallia</taxon>
        <taxon>Scleractinia</taxon>
        <taxon>Astrocoeniina</taxon>
        <taxon>Pocilloporidae</taxon>
        <taxon>Pocillopora</taxon>
    </lineage>
</organism>
<evidence type="ECO:0000256" key="7">
    <source>
        <dbReference type="ARBA" id="ARBA00022989"/>
    </source>
</evidence>
<dbReference type="SUPFAM" id="SSF48340">
    <property type="entry name" value="Interferon-induced guanylate-binding protein 1 (GBP1), C-terminal domain"/>
    <property type="match status" value="1"/>
</dbReference>
<feature type="transmembrane region" description="Helical" evidence="13">
    <location>
        <begin position="445"/>
        <end position="469"/>
    </location>
</feature>
<dbReference type="Gene3D" id="3.40.50.300">
    <property type="entry name" value="P-loop containing nucleotide triphosphate hydrolases"/>
    <property type="match status" value="1"/>
</dbReference>
<dbReference type="AlphaFoldDB" id="A0A3M6UT74"/>
<gene>
    <name evidence="15" type="ORF">pdam_00018063</name>
</gene>
<name>A0A3M6UT74_POCDA</name>
<evidence type="ECO:0000256" key="10">
    <source>
        <dbReference type="ARBA" id="ARBA00049117"/>
    </source>
</evidence>
<dbReference type="FunFam" id="1.20.58.420:FF:000001">
    <property type="entry name" value="Atlastin-1 isoform 1"/>
    <property type="match status" value="1"/>
</dbReference>
<evidence type="ECO:0000256" key="9">
    <source>
        <dbReference type="ARBA" id="ARBA00023136"/>
    </source>
</evidence>
<evidence type="ECO:0000256" key="6">
    <source>
        <dbReference type="ARBA" id="ARBA00022842"/>
    </source>
</evidence>
<dbReference type="Pfam" id="PF02263">
    <property type="entry name" value="GBP"/>
    <property type="match status" value="1"/>
</dbReference>
<sequence length="542" mass="61064">MEVRQSGSSDETMTQTQEDSHDLDSKLLGPVPIVVATETHTFKLAEKALEDILLDESVRDKKVAVVSVAGAFRKGKSFLLDFFLRYLDREGAQDWIGGENEALKGFSWKGGSERDTTGILLWSKPYIKKLPNGEEIAVLLMDTQGSFDSSSTVKDCATIFALSTMTSSIQIYNLTHNIQEDDLQHLQLFTEYGKLAMEESDIKPFQKLMFLIRDWSFPYEQPYGAEGGNNLLEKRLLTTEKQHSELIQVRKHIKSCFSDIGCFLMPHPGMKVATNPTFDGSLREIENEFKEQLRKLTPSVLSSENLVVKSINGGEVTCRGLLEYFKAYMKIFQGEELPQPKSMLLATAEANNLAALAISKDSYSKQMEHLCGGDTPYLAPHELEKKHQQVMENSLTMFHGTRKMGGSEFSQEYAERLRKEIEEAFGNFVKLNDGKNIFNAARTPAVFFTLVVMGYFFSSVFGSIGLVAFARMCNLVIWSGLLAIIVWSYIRFSGEFREYGAKLDNLAEVMWDEIFMPAYNAAFQRGVQAVIMSQTQSSKKTK</sequence>
<keyword evidence="5" id="KW-0256">Endoplasmic reticulum</keyword>
<dbReference type="PROSITE" id="PS51715">
    <property type="entry name" value="G_GB1_RHD3"/>
    <property type="match status" value="1"/>
</dbReference>
<dbReference type="FunFam" id="3.40.50.300:FF:003207">
    <property type="entry name" value="ATLastiN (Endoplasmic reticulum GTPase) related"/>
    <property type="match status" value="1"/>
</dbReference>
<keyword evidence="4" id="KW-0378">Hydrolase</keyword>
<evidence type="ECO:0000259" key="14">
    <source>
        <dbReference type="PROSITE" id="PS51715"/>
    </source>
</evidence>
<evidence type="ECO:0000256" key="1">
    <source>
        <dbReference type="ARBA" id="ARBA00004477"/>
    </source>
</evidence>
<dbReference type="InterPro" id="IPR036543">
    <property type="entry name" value="Guanylate-bd_C_sf"/>
</dbReference>
<evidence type="ECO:0000256" key="4">
    <source>
        <dbReference type="ARBA" id="ARBA00022801"/>
    </source>
</evidence>
<dbReference type="Gene3D" id="1.20.58.420">
    <property type="entry name" value="AHSP"/>
    <property type="match status" value="1"/>
</dbReference>
<dbReference type="PANTHER" id="PTHR10751">
    <property type="entry name" value="GUANYLATE BINDING PROTEIN"/>
    <property type="match status" value="1"/>
</dbReference>
<keyword evidence="7 13" id="KW-1133">Transmembrane helix</keyword>
<dbReference type="SUPFAM" id="SSF52540">
    <property type="entry name" value="P-loop containing nucleoside triphosphate hydrolases"/>
    <property type="match status" value="1"/>
</dbReference>
<keyword evidence="3" id="KW-0547">Nucleotide-binding</keyword>
<evidence type="ECO:0000313" key="15">
    <source>
        <dbReference type="EMBL" id="RMX56774.1"/>
    </source>
</evidence>
<dbReference type="GO" id="GO:0005525">
    <property type="term" value="F:GTP binding"/>
    <property type="evidence" value="ECO:0007669"/>
    <property type="project" value="UniProtKB-KW"/>
</dbReference>
<comment type="similarity">
    <text evidence="11">Belongs to the TRAFAC class dynamin-like GTPase superfamily. GB1/RHD3 GTPase family.</text>
</comment>
<protein>
    <recommendedName>
        <fullName evidence="14">GB1/RHD3-type G domain-containing protein</fullName>
    </recommendedName>
</protein>
<dbReference type="STRING" id="46731.A0A3M6UT74"/>
<dbReference type="InterPro" id="IPR015894">
    <property type="entry name" value="Guanylate-bd_N"/>
</dbReference>
<comment type="caution">
    <text evidence="15">The sequence shown here is derived from an EMBL/GenBank/DDBJ whole genome shotgun (WGS) entry which is preliminary data.</text>
</comment>
<dbReference type="FunFam" id="3.40.50.300:FF:004169">
    <property type="entry name" value="Atlastin 3"/>
    <property type="match status" value="1"/>
</dbReference>
<feature type="transmembrane region" description="Helical" evidence="13">
    <location>
        <begin position="475"/>
        <end position="492"/>
    </location>
</feature>